<protein>
    <submittedName>
        <fullName evidence="1">Uncharacterized protein</fullName>
    </submittedName>
</protein>
<gene>
    <name evidence="1" type="ORF">SAMN04244579_02137</name>
</gene>
<dbReference type="Pfam" id="PF24751">
    <property type="entry name" value="DUF7696"/>
    <property type="match status" value="1"/>
</dbReference>
<organism evidence="1 2">
    <name type="scientific">Azotobacter beijerinckii</name>
    <dbReference type="NCBI Taxonomy" id="170623"/>
    <lineage>
        <taxon>Bacteria</taxon>
        <taxon>Pseudomonadati</taxon>
        <taxon>Pseudomonadota</taxon>
        <taxon>Gammaproteobacteria</taxon>
        <taxon>Pseudomonadales</taxon>
        <taxon>Pseudomonadaceae</taxon>
        <taxon>Azotobacter</taxon>
    </lineage>
</organism>
<accession>A0A1H6TRE3</accession>
<dbReference type="Proteomes" id="UP000199005">
    <property type="component" value="Unassembled WGS sequence"/>
</dbReference>
<evidence type="ECO:0000313" key="2">
    <source>
        <dbReference type="Proteomes" id="UP000199005"/>
    </source>
</evidence>
<proteinExistence type="predicted"/>
<dbReference type="RefSeq" id="WP_090899308.1">
    <property type="nucleotide sequence ID" value="NZ_FNYO01000022.1"/>
</dbReference>
<dbReference type="STRING" id="170623.SAMN04244579_02137"/>
<reference evidence="1 2" key="1">
    <citation type="submission" date="2016-10" db="EMBL/GenBank/DDBJ databases">
        <authorList>
            <person name="de Groot N.N."/>
        </authorList>
    </citation>
    <scope>NUCLEOTIDE SEQUENCE [LARGE SCALE GENOMIC DNA]</scope>
    <source>
        <strain evidence="1 2">DSM 1041</strain>
    </source>
</reference>
<dbReference type="EMBL" id="FNYO01000022">
    <property type="protein sequence ID" value="SEI82649.1"/>
    <property type="molecule type" value="Genomic_DNA"/>
</dbReference>
<dbReference type="AlphaFoldDB" id="A0A1H6TRE3"/>
<evidence type="ECO:0000313" key="1">
    <source>
        <dbReference type="EMBL" id="SEI82649.1"/>
    </source>
</evidence>
<name>A0A1H6TRE3_9GAMM</name>
<dbReference type="InterPro" id="IPR056113">
    <property type="entry name" value="DUF7696"/>
</dbReference>
<sequence>MTGTQVRQQLLEAEARTWLRKGYTSPERIEELREFIGKKRGSAAVEQLVEEMRRQWGRRRDWLTPGGDGA</sequence>